<keyword evidence="2" id="KW-0812">Transmembrane</keyword>
<organism evidence="3 4">
    <name type="scientific">Polyporus arcularius HHB13444</name>
    <dbReference type="NCBI Taxonomy" id="1314778"/>
    <lineage>
        <taxon>Eukaryota</taxon>
        <taxon>Fungi</taxon>
        <taxon>Dikarya</taxon>
        <taxon>Basidiomycota</taxon>
        <taxon>Agaricomycotina</taxon>
        <taxon>Agaricomycetes</taxon>
        <taxon>Polyporales</taxon>
        <taxon>Polyporaceae</taxon>
        <taxon>Polyporus</taxon>
    </lineage>
</organism>
<feature type="compositionally biased region" description="Polar residues" evidence="1">
    <location>
        <begin position="188"/>
        <end position="204"/>
    </location>
</feature>
<dbReference type="AlphaFoldDB" id="A0A5C3NP21"/>
<feature type="transmembrane region" description="Helical" evidence="2">
    <location>
        <begin position="289"/>
        <end position="312"/>
    </location>
</feature>
<keyword evidence="4" id="KW-1185">Reference proteome</keyword>
<feature type="compositionally biased region" description="Polar residues" evidence="1">
    <location>
        <begin position="129"/>
        <end position="138"/>
    </location>
</feature>
<feature type="compositionally biased region" description="Low complexity" evidence="1">
    <location>
        <begin position="205"/>
        <end position="224"/>
    </location>
</feature>
<feature type="compositionally biased region" description="Low complexity" evidence="1">
    <location>
        <begin position="139"/>
        <end position="154"/>
    </location>
</feature>
<keyword evidence="2" id="KW-0472">Membrane</keyword>
<dbReference type="EMBL" id="ML212221">
    <property type="protein sequence ID" value="TFK78995.1"/>
    <property type="molecule type" value="Genomic_DNA"/>
</dbReference>
<evidence type="ECO:0000256" key="2">
    <source>
        <dbReference type="SAM" id="Phobius"/>
    </source>
</evidence>
<gene>
    <name evidence="3" type="ORF">K466DRAFT_668266</name>
</gene>
<sequence>MAASNVTIDDTSSLLSYEPAGVWAHASGRDAQSYGNSTFSSAQTEGATAKFSFTGTGFWVYGATKPENGQYILLLDSQVILYANATSNEPQFGRVLGGSSGLADGEHEVVLMAAGGGPVDIDAVVYETTSDQRQGSVPTTGTQTVSASSSSQSVPRLSATPNAKTGGSDDTASDQAPSSSSNAAATSEQPDVPSTAQPNTQASAQPGDQSSQGNPQSNPQTSPQATAQLSARPNASAGAAASAAPSSSQPQGATTTANFLSPTISQAQSAGDIPIAGTTQAQRGLPMGAIIGIAIGAVVGLLLLVALFFLLLRRRRAKARRHANVTLASPVLPLQNPDTQGGYFFGGFARGQSANPMRELYLRTSPAMPQAPSPVHAGRRSGVELLPASTFRDSSGSYADTATLVSEGGTDMSMKMAPTRPTRPPELHLDV</sequence>
<reference evidence="3 4" key="1">
    <citation type="journal article" date="2019" name="Nat. Ecol. Evol.">
        <title>Megaphylogeny resolves global patterns of mushroom evolution.</title>
        <authorList>
            <person name="Varga T."/>
            <person name="Krizsan K."/>
            <person name="Foldi C."/>
            <person name="Dima B."/>
            <person name="Sanchez-Garcia M."/>
            <person name="Sanchez-Ramirez S."/>
            <person name="Szollosi G.J."/>
            <person name="Szarkandi J.G."/>
            <person name="Papp V."/>
            <person name="Albert L."/>
            <person name="Andreopoulos W."/>
            <person name="Angelini C."/>
            <person name="Antonin V."/>
            <person name="Barry K.W."/>
            <person name="Bougher N.L."/>
            <person name="Buchanan P."/>
            <person name="Buyck B."/>
            <person name="Bense V."/>
            <person name="Catcheside P."/>
            <person name="Chovatia M."/>
            <person name="Cooper J."/>
            <person name="Damon W."/>
            <person name="Desjardin D."/>
            <person name="Finy P."/>
            <person name="Geml J."/>
            <person name="Haridas S."/>
            <person name="Hughes K."/>
            <person name="Justo A."/>
            <person name="Karasinski D."/>
            <person name="Kautmanova I."/>
            <person name="Kiss B."/>
            <person name="Kocsube S."/>
            <person name="Kotiranta H."/>
            <person name="LaButti K.M."/>
            <person name="Lechner B.E."/>
            <person name="Liimatainen K."/>
            <person name="Lipzen A."/>
            <person name="Lukacs Z."/>
            <person name="Mihaltcheva S."/>
            <person name="Morgado L.N."/>
            <person name="Niskanen T."/>
            <person name="Noordeloos M.E."/>
            <person name="Ohm R.A."/>
            <person name="Ortiz-Santana B."/>
            <person name="Ovrebo C."/>
            <person name="Racz N."/>
            <person name="Riley R."/>
            <person name="Savchenko A."/>
            <person name="Shiryaev A."/>
            <person name="Soop K."/>
            <person name="Spirin V."/>
            <person name="Szebenyi C."/>
            <person name="Tomsovsky M."/>
            <person name="Tulloss R.E."/>
            <person name="Uehling J."/>
            <person name="Grigoriev I.V."/>
            <person name="Vagvolgyi C."/>
            <person name="Papp T."/>
            <person name="Martin F.M."/>
            <person name="Miettinen O."/>
            <person name="Hibbett D.S."/>
            <person name="Nagy L.G."/>
        </authorList>
    </citation>
    <scope>NUCLEOTIDE SEQUENCE [LARGE SCALE GENOMIC DNA]</scope>
    <source>
        <strain evidence="3 4">HHB13444</strain>
    </source>
</reference>
<evidence type="ECO:0000256" key="1">
    <source>
        <dbReference type="SAM" id="MobiDB-lite"/>
    </source>
</evidence>
<dbReference type="Gene3D" id="2.60.120.260">
    <property type="entry name" value="Galactose-binding domain-like"/>
    <property type="match status" value="1"/>
</dbReference>
<feature type="compositionally biased region" description="Low complexity" evidence="1">
    <location>
        <begin position="168"/>
        <end position="187"/>
    </location>
</feature>
<feature type="compositionally biased region" description="Low complexity" evidence="1">
    <location>
        <begin position="235"/>
        <end position="253"/>
    </location>
</feature>
<evidence type="ECO:0000313" key="4">
    <source>
        <dbReference type="Proteomes" id="UP000308197"/>
    </source>
</evidence>
<dbReference type="Proteomes" id="UP000308197">
    <property type="component" value="Unassembled WGS sequence"/>
</dbReference>
<dbReference type="PANTHER" id="PTHR16861:SF4">
    <property type="entry name" value="SH3 DOMAIN PROTEIN (AFU_ORTHOLOGUE AFUA_1G13610)"/>
    <property type="match status" value="1"/>
</dbReference>
<dbReference type="InParanoid" id="A0A5C3NP21"/>
<dbReference type="PANTHER" id="PTHR16861">
    <property type="entry name" value="GLYCOPROTEIN 38"/>
    <property type="match status" value="1"/>
</dbReference>
<accession>A0A5C3NP21</accession>
<keyword evidence="2" id="KW-1133">Transmembrane helix</keyword>
<feature type="region of interest" description="Disordered" evidence="1">
    <location>
        <begin position="409"/>
        <end position="431"/>
    </location>
</feature>
<name>A0A5C3NP21_9APHY</name>
<protein>
    <submittedName>
        <fullName evidence="3">Uncharacterized protein</fullName>
    </submittedName>
</protein>
<feature type="region of interest" description="Disordered" evidence="1">
    <location>
        <begin position="129"/>
        <end position="256"/>
    </location>
</feature>
<dbReference type="STRING" id="1314778.A0A5C3NP21"/>
<proteinExistence type="predicted"/>
<evidence type="ECO:0000313" key="3">
    <source>
        <dbReference type="EMBL" id="TFK78995.1"/>
    </source>
</evidence>